<feature type="domain" description="CobQ/CobB/MinD/ParA nucleotide binding" evidence="8">
    <location>
        <begin position="5"/>
        <end position="237"/>
    </location>
</feature>
<sequence length="485" mass="50980">MTKAIMIQGTGSNVGKSMIVAGILRACSRRGMDVRPFKPQNMSNNAAVTSDGGEIGRAQALQARASRVEPHTDMNPILLKPQSTTGAQVIVHGQIAGHQDAAAFGKNKAALMPAVLESFQRLAAQCDLIVVEGAGSPAETNLRDGDIANMGFATAANVPVILMGDIDRGGVIAQIVGTQAVMNAADNAMVRGFAVNKFRGDRSLFDAGRDDIARRTGWPSLGVIPWFDAAHKLPAEDVMDLPARSRSSGTGCVIAVPRLPRISNFDDLDPLAAEPGVDLRIIMPGSPLPADADLVLLVGSKATIADLAALRAEGWDIDIAAHIRRGGRVLGLCGGYQMLGKSIADPLGIEGAPATVSGLGHLNVETEMAPIKHLSLKQGHHPASGTKLSGYEIHIGETTGADTHRAWLQFDGKDEGAASPNGQVQGCYMHGLFNADSFRRAFLSELGVNSTLDFDAGVEETLDALADHVEQFFDIDLLLDIAGAV</sequence>
<reference evidence="10 11" key="1">
    <citation type="submission" date="2021-01" db="EMBL/GenBank/DDBJ databases">
        <title>Diatom-associated Roseobacters Show Island Model of Population Structure.</title>
        <authorList>
            <person name="Qu L."/>
            <person name="Feng X."/>
            <person name="Chen Y."/>
            <person name="Li L."/>
            <person name="Wang X."/>
            <person name="Hu Z."/>
            <person name="Wang H."/>
            <person name="Luo H."/>
        </authorList>
    </citation>
    <scope>NUCLEOTIDE SEQUENCE [LARGE SCALE GENOMIC DNA]</scope>
    <source>
        <strain evidence="10 11">TR60-84</strain>
    </source>
</reference>
<keyword evidence="5 7" id="KW-0315">Glutamine amidotransferase</keyword>
<dbReference type="Gene3D" id="3.40.50.880">
    <property type="match status" value="1"/>
</dbReference>
<dbReference type="InterPro" id="IPR027417">
    <property type="entry name" value="P-loop_NTPase"/>
</dbReference>
<protein>
    <recommendedName>
        <fullName evidence="3 7">Cobyric acid synthase</fullName>
    </recommendedName>
</protein>
<dbReference type="SUPFAM" id="SSF52540">
    <property type="entry name" value="P-loop containing nucleoside triphosphate hydrolases"/>
    <property type="match status" value="1"/>
</dbReference>
<comment type="caution">
    <text evidence="10">The sequence shown here is derived from an EMBL/GenBank/DDBJ whole genome shotgun (WGS) entry which is preliminary data.</text>
</comment>
<organism evidence="10 11">
    <name type="scientific">Sulfitobacter geojensis</name>
    <dbReference type="NCBI Taxonomy" id="1342299"/>
    <lineage>
        <taxon>Bacteria</taxon>
        <taxon>Pseudomonadati</taxon>
        <taxon>Pseudomonadota</taxon>
        <taxon>Alphaproteobacteria</taxon>
        <taxon>Rhodobacterales</taxon>
        <taxon>Roseobacteraceae</taxon>
        <taxon>Sulfitobacter</taxon>
    </lineage>
</organism>
<keyword evidence="4 7" id="KW-0169">Cobalamin biosynthesis</keyword>
<evidence type="ECO:0000313" key="11">
    <source>
        <dbReference type="Proteomes" id="UP000732193"/>
    </source>
</evidence>
<evidence type="ECO:0000259" key="9">
    <source>
        <dbReference type="Pfam" id="PF07685"/>
    </source>
</evidence>
<dbReference type="GO" id="GO:0009236">
    <property type="term" value="P:cobalamin biosynthetic process"/>
    <property type="evidence" value="ECO:0007669"/>
    <property type="project" value="UniProtKB-UniRule"/>
</dbReference>
<dbReference type="InterPro" id="IPR047045">
    <property type="entry name" value="CobQ_N"/>
</dbReference>
<dbReference type="NCBIfam" id="NF001989">
    <property type="entry name" value="PRK00784.1"/>
    <property type="match status" value="1"/>
</dbReference>
<dbReference type="InterPro" id="IPR002586">
    <property type="entry name" value="CobQ/CobB/MinD/ParA_Nub-bd_dom"/>
</dbReference>
<dbReference type="EMBL" id="JAFBRM010000001">
    <property type="protein sequence ID" value="MBM1713305.1"/>
    <property type="molecule type" value="Genomic_DNA"/>
</dbReference>
<dbReference type="SUPFAM" id="SSF52317">
    <property type="entry name" value="Class I glutamine amidotransferase-like"/>
    <property type="match status" value="1"/>
</dbReference>
<gene>
    <name evidence="7" type="primary">cobQ</name>
    <name evidence="10" type="ORF">JQV55_07025</name>
</gene>
<comment type="similarity">
    <text evidence="2 7">Belongs to the CobB/CobQ family. CobQ subfamily.</text>
</comment>
<evidence type="ECO:0000256" key="2">
    <source>
        <dbReference type="ARBA" id="ARBA00006205"/>
    </source>
</evidence>
<dbReference type="AlphaFoldDB" id="A0AAE2VX14"/>
<accession>A0AAE2VX14</accession>
<comment type="pathway">
    <text evidence="1 7">Cofactor biosynthesis; adenosylcobalamin biosynthesis.</text>
</comment>
<dbReference type="HAMAP" id="MF_00028">
    <property type="entry name" value="CobQ"/>
    <property type="match status" value="1"/>
</dbReference>
<dbReference type="InterPro" id="IPR029062">
    <property type="entry name" value="Class_I_gatase-like"/>
</dbReference>
<evidence type="ECO:0000256" key="1">
    <source>
        <dbReference type="ARBA" id="ARBA00004953"/>
    </source>
</evidence>
<dbReference type="CDD" id="cd01750">
    <property type="entry name" value="GATase1_CobQ"/>
    <property type="match status" value="1"/>
</dbReference>
<dbReference type="GO" id="GO:0015420">
    <property type="term" value="F:ABC-type vitamin B12 transporter activity"/>
    <property type="evidence" value="ECO:0007669"/>
    <property type="project" value="UniProtKB-UniRule"/>
</dbReference>
<evidence type="ECO:0000313" key="10">
    <source>
        <dbReference type="EMBL" id="MBM1713305.1"/>
    </source>
</evidence>
<feature type="active site" evidence="7">
    <location>
        <position position="430"/>
    </location>
</feature>
<feature type="domain" description="CobB/CobQ-like glutamine amidotransferase" evidence="9">
    <location>
        <begin position="254"/>
        <end position="437"/>
    </location>
</feature>
<comment type="function">
    <text evidence="6 7">Catalyzes amidations at positions B, D, E, and G on adenosylcobyrinic A,C-diamide. NH(2) groups are provided by glutamine, and one molecule of ATP is hydrogenolyzed for each amidation.</text>
</comment>
<evidence type="ECO:0000256" key="4">
    <source>
        <dbReference type="ARBA" id="ARBA00022573"/>
    </source>
</evidence>
<dbReference type="PROSITE" id="PS51274">
    <property type="entry name" value="GATASE_COBBQ"/>
    <property type="match status" value="1"/>
</dbReference>
<evidence type="ECO:0000256" key="5">
    <source>
        <dbReference type="ARBA" id="ARBA00022962"/>
    </source>
</evidence>
<dbReference type="Pfam" id="PF07685">
    <property type="entry name" value="GATase_3"/>
    <property type="match status" value="1"/>
</dbReference>
<dbReference type="InterPro" id="IPR033949">
    <property type="entry name" value="CobQ_GATase1"/>
</dbReference>
<dbReference type="Pfam" id="PF01656">
    <property type="entry name" value="CbiA"/>
    <property type="match status" value="1"/>
</dbReference>
<dbReference type="Proteomes" id="UP000732193">
    <property type="component" value="Unassembled WGS sequence"/>
</dbReference>
<evidence type="ECO:0000256" key="3">
    <source>
        <dbReference type="ARBA" id="ARBA00019833"/>
    </source>
</evidence>
<dbReference type="RefSeq" id="WP_203241691.1">
    <property type="nucleotide sequence ID" value="NZ_JAFBRH010000001.1"/>
</dbReference>
<dbReference type="CDD" id="cd05389">
    <property type="entry name" value="CobQ_N"/>
    <property type="match status" value="1"/>
</dbReference>
<dbReference type="Gene3D" id="3.40.50.300">
    <property type="entry name" value="P-loop containing nucleotide triphosphate hydrolases"/>
    <property type="match status" value="1"/>
</dbReference>
<evidence type="ECO:0000256" key="7">
    <source>
        <dbReference type="HAMAP-Rule" id="MF_00028"/>
    </source>
</evidence>
<proteinExistence type="inferred from homology"/>
<feature type="active site" description="Nucleophile" evidence="7">
    <location>
        <position position="333"/>
    </location>
</feature>
<dbReference type="GO" id="GO:0003824">
    <property type="term" value="F:catalytic activity"/>
    <property type="evidence" value="ECO:0007669"/>
    <property type="project" value="InterPro"/>
</dbReference>
<dbReference type="NCBIfam" id="TIGR00313">
    <property type="entry name" value="cobQ"/>
    <property type="match status" value="1"/>
</dbReference>
<dbReference type="PANTHER" id="PTHR21343:SF1">
    <property type="entry name" value="COBYRIC ACID SYNTHASE"/>
    <property type="match status" value="1"/>
</dbReference>
<dbReference type="PANTHER" id="PTHR21343">
    <property type="entry name" value="DETHIOBIOTIN SYNTHETASE"/>
    <property type="match status" value="1"/>
</dbReference>
<dbReference type="InterPro" id="IPR004459">
    <property type="entry name" value="CobQ_synth"/>
</dbReference>
<keyword evidence="11" id="KW-1185">Reference proteome</keyword>
<name>A0AAE2VX14_9RHOB</name>
<dbReference type="InterPro" id="IPR011698">
    <property type="entry name" value="GATase_3"/>
</dbReference>
<evidence type="ECO:0000256" key="6">
    <source>
        <dbReference type="ARBA" id="ARBA00025166"/>
    </source>
</evidence>
<evidence type="ECO:0000259" key="8">
    <source>
        <dbReference type="Pfam" id="PF01656"/>
    </source>
</evidence>